<dbReference type="FunFam" id="3.40.50.620:FF:000056">
    <property type="entry name" value="Leucine--tRNA ligase"/>
    <property type="match status" value="1"/>
</dbReference>
<evidence type="ECO:0000259" key="13">
    <source>
        <dbReference type="Pfam" id="PF09334"/>
    </source>
</evidence>
<dbReference type="NCBIfam" id="TIGR00396">
    <property type="entry name" value="leuS_bact"/>
    <property type="match status" value="1"/>
</dbReference>
<proteinExistence type="inferred from homology"/>
<dbReference type="PROSITE" id="PS00178">
    <property type="entry name" value="AA_TRNA_LIGASE_I"/>
    <property type="match status" value="1"/>
</dbReference>
<keyword evidence="4 9" id="KW-0547">Nucleotide-binding</keyword>
<dbReference type="GO" id="GO:0005524">
    <property type="term" value="F:ATP binding"/>
    <property type="evidence" value="ECO:0007669"/>
    <property type="project" value="UniProtKB-UniRule"/>
</dbReference>
<dbReference type="HAMAP" id="MF_00049_B">
    <property type="entry name" value="Leu_tRNA_synth_B"/>
    <property type="match status" value="1"/>
</dbReference>
<dbReference type="Gene3D" id="1.10.730.10">
    <property type="entry name" value="Isoleucyl-tRNA Synthetase, Domain 1"/>
    <property type="match status" value="1"/>
</dbReference>
<feature type="short sequence motif" description="'HIGH' region" evidence="9">
    <location>
        <begin position="44"/>
        <end position="54"/>
    </location>
</feature>
<dbReference type="GO" id="GO:0004823">
    <property type="term" value="F:leucine-tRNA ligase activity"/>
    <property type="evidence" value="ECO:0007669"/>
    <property type="project" value="UniProtKB-UniRule"/>
</dbReference>
<dbReference type="InterPro" id="IPR002300">
    <property type="entry name" value="aa-tRNA-synth_Ia"/>
</dbReference>
<feature type="domain" description="Aminoacyl-tRNA synthetase class Ia" evidence="11">
    <location>
        <begin position="420"/>
        <end position="618"/>
    </location>
</feature>
<evidence type="ECO:0000256" key="9">
    <source>
        <dbReference type="HAMAP-Rule" id="MF_00049"/>
    </source>
</evidence>
<feature type="short sequence motif" description="'KMSKS' region" evidence="9">
    <location>
        <begin position="579"/>
        <end position="583"/>
    </location>
</feature>
<keyword evidence="7 9" id="KW-0030">Aminoacyl-tRNA synthetase</keyword>
<dbReference type="InterPro" id="IPR015413">
    <property type="entry name" value="Methionyl/Leucyl_tRNA_Synth"/>
</dbReference>
<comment type="subcellular location">
    <subcellularLocation>
        <location evidence="9">Cytoplasm</location>
    </subcellularLocation>
</comment>
<dbReference type="PANTHER" id="PTHR43740">
    <property type="entry name" value="LEUCYL-TRNA SYNTHETASE"/>
    <property type="match status" value="1"/>
</dbReference>
<comment type="caution">
    <text evidence="15">The sequence shown here is derived from an EMBL/GenBank/DDBJ whole genome shotgun (WGS) entry which is preliminary data.</text>
</comment>
<dbReference type="CDD" id="cd00812">
    <property type="entry name" value="LeuRS_core"/>
    <property type="match status" value="1"/>
</dbReference>
<evidence type="ECO:0000259" key="11">
    <source>
        <dbReference type="Pfam" id="PF00133"/>
    </source>
</evidence>
<dbReference type="Pfam" id="PF00133">
    <property type="entry name" value="tRNA-synt_1"/>
    <property type="match status" value="1"/>
</dbReference>
<evidence type="ECO:0000256" key="7">
    <source>
        <dbReference type="ARBA" id="ARBA00023146"/>
    </source>
</evidence>
<dbReference type="EMBL" id="LKHV01000006">
    <property type="protein sequence ID" value="KRG18544.1"/>
    <property type="molecule type" value="Genomic_DNA"/>
</dbReference>
<evidence type="ECO:0000256" key="5">
    <source>
        <dbReference type="ARBA" id="ARBA00022840"/>
    </source>
</evidence>
<dbReference type="FunFam" id="3.90.740.10:FF:000012">
    <property type="entry name" value="Leucine--tRNA ligase"/>
    <property type="match status" value="1"/>
</dbReference>
<dbReference type="FunFam" id="3.40.50.620:FF:000003">
    <property type="entry name" value="Leucine--tRNA ligase"/>
    <property type="match status" value="1"/>
</dbReference>
<dbReference type="AlphaFoldDB" id="A0A0Q9YDD5"/>
<keyword evidence="2 9" id="KW-0963">Cytoplasm</keyword>
<dbReference type="GO" id="GO:0002161">
    <property type="term" value="F:aminoacyl-tRNA deacylase activity"/>
    <property type="evidence" value="ECO:0007669"/>
    <property type="project" value="InterPro"/>
</dbReference>
<dbReference type="Pfam" id="PF09334">
    <property type="entry name" value="tRNA-synt_1g"/>
    <property type="match status" value="1"/>
</dbReference>
<dbReference type="OrthoDB" id="9810365at2"/>
<feature type="domain" description="Methionyl/Valyl/Leucyl/Isoleucyl-tRNA synthetase anticodon-binding" evidence="12">
    <location>
        <begin position="664"/>
        <end position="784"/>
    </location>
</feature>
<dbReference type="InterPro" id="IPR001412">
    <property type="entry name" value="aa-tRNA-synth_I_CS"/>
</dbReference>
<dbReference type="InterPro" id="IPR009008">
    <property type="entry name" value="Val/Leu/Ile-tRNA-synth_edit"/>
</dbReference>
<evidence type="ECO:0000259" key="14">
    <source>
        <dbReference type="Pfam" id="PF13603"/>
    </source>
</evidence>
<dbReference type="FunFam" id="1.10.730.10:FF:000011">
    <property type="entry name" value="Leucine--tRNA ligase chloroplastic/mitochondrial"/>
    <property type="match status" value="1"/>
</dbReference>
<feature type="binding site" evidence="9">
    <location>
        <position position="582"/>
    </location>
    <ligand>
        <name>ATP</name>
        <dbReference type="ChEBI" id="CHEBI:30616"/>
    </ligand>
</feature>
<gene>
    <name evidence="9 15" type="primary">leuS</name>
    <name evidence="15" type="ORF">CC99x_01429</name>
</gene>
<feature type="domain" description="Methionyl/Leucyl tRNA synthetase" evidence="13">
    <location>
        <begin position="41"/>
        <end position="177"/>
    </location>
</feature>
<dbReference type="PATRIC" id="fig|1590042.3.peg.1454"/>
<keyword evidence="6 9" id="KW-0648">Protein biosynthesis</keyword>
<evidence type="ECO:0000256" key="1">
    <source>
        <dbReference type="ARBA" id="ARBA00005594"/>
    </source>
</evidence>
<dbReference type="STRING" id="437022.CC99x_01429"/>
<dbReference type="GO" id="GO:0005829">
    <property type="term" value="C:cytosol"/>
    <property type="evidence" value="ECO:0007669"/>
    <property type="project" value="TreeGrafter"/>
</dbReference>
<dbReference type="PANTHER" id="PTHR43740:SF2">
    <property type="entry name" value="LEUCINE--TRNA LIGASE, MITOCHONDRIAL"/>
    <property type="match status" value="1"/>
</dbReference>
<name>A0A0Q9YDD5_9GAMM</name>
<dbReference type="SUPFAM" id="SSF47323">
    <property type="entry name" value="Anticodon-binding domain of a subclass of class I aminoacyl-tRNA synthetases"/>
    <property type="match status" value="1"/>
</dbReference>
<reference evidence="15" key="1">
    <citation type="submission" date="2015-09" db="EMBL/GenBank/DDBJ databases">
        <title>Draft Genome Sequences of Two Novel Amoeba-resistant Intranuclear Bacteria, Candidatus Berkiella cookevillensis and Candidatus Berkiella aquae.</title>
        <authorList>
            <person name="Mehari Y.T."/>
            <person name="Arivett B.A."/>
            <person name="Farone A.L."/>
            <person name="Gunderson J.H."/>
            <person name="Farone M.B."/>
        </authorList>
    </citation>
    <scope>NUCLEOTIDE SEQUENCE [LARGE SCALE GENOMIC DNA]</scope>
    <source>
        <strain evidence="15">CC99</strain>
    </source>
</reference>
<evidence type="ECO:0000256" key="2">
    <source>
        <dbReference type="ARBA" id="ARBA00022490"/>
    </source>
</evidence>
<comment type="similarity">
    <text evidence="1 9 10">Belongs to the class-I aminoacyl-tRNA synthetase family.</text>
</comment>
<dbReference type="Pfam" id="PF08264">
    <property type="entry name" value="Anticodon_1"/>
    <property type="match status" value="1"/>
</dbReference>
<dbReference type="InterPro" id="IPR009080">
    <property type="entry name" value="tRNAsynth_Ia_anticodon-bd"/>
</dbReference>
<organism evidence="15">
    <name type="scientific">Candidatus Berkiella cookevillensis</name>
    <dbReference type="NCBI Taxonomy" id="437022"/>
    <lineage>
        <taxon>Bacteria</taxon>
        <taxon>Pseudomonadati</taxon>
        <taxon>Pseudomonadota</taxon>
        <taxon>Gammaproteobacteria</taxon>
        <taxon>Candidatus Berkiellales</taxon>
        <taxon>Candidatus Berkiellaceae</taxon>
        <taxon>Candidatus Berkiella</taxon>
    </lineage>
</organism>
<dbReference type="SUPFAM" id="SSF50677">
    <property type="entry name" value="ValRS/IleRS/LeuRS editing domain"/>
    <property type="match status" value="1"/>
</dbReference>
<dbReference type="FunFam" id="3.10.20.590:FF:000001">
    <property type="entry name" value="Leucine--tRNA ligase"/>
    <property type="match status" value="1"/>
</dbReference>
<evidence type="ECO:0000256" key="8">
    <source>
        <dbReference type="ARBA" id="ARBA00047469"/>
    </source>
</evidence>
<dbReference type="InterPro" id="IPR013155">
    <property type="entry name" value="M/V/L/I-tRNA-synth_anticd-bd"/>
</dbReference>
<dbReference type="Gene3D" id="3.10.20.590">
    <property type="match status" value="1"/>
</dbReference>
<dbReference type="EC" id="6.1.1.4" evidence="9"/>
<dbReference type="CDD" id="cd07958">
    <property type="entry name" value="Anticodon_Ia_Leu_BEm"/>
    <property type="match status" value="1"/>
</dbReference>
<keyword evidence="5 9" id="KW-0067">ATP-binding</keyword>
<evidence type="ECO:0000256" key="6">
    <source>
        <dbReference type="ARBA" id="ARBA00022917"/>
    </source>
</evidence>
<dbReference type="GO" id="GO:0006429">
    <property type="term" value="P:leucyl-tRNA aminoacylation"/>
    <property type="evidence" value="ECO:0007669"/>
    <property type="project" value="UniProtKB-UniRule"/>
</dbReference>
<evidence type="ECO:0000256" key="3">
    <source>
        <dbReference type="ARBA" id="ARBA00022598"/>
    </source>
</evidence>
<feature type="domain" description="Leucyl-tRNA synthetase editing" evidence="14">
    <location>
        <begin position="224"/>
        <end position="407"/>
    </location>
</feature>
<dbReference type="Pfam" id="PF13603">
    <property type="entry name" value="tRNA-synt_1_2"/>
    <property type="match status" value="1"/>
</dbReference>
<protein>
    <recommendedName>
        <fullName evidence="9">Leucine--tRNA ligase</fullName>
        <ecNumber evidence="9">6.1.1.4</ecNumber>
    </recommendedName>
    <alternativeName>
        <fullName evidence="9">Leucyl-tRNA synthetase</fullName>
        <shortName evidence="9">LeuRS</shortName>
    </alternativeName>
</protein>
<dbReference type="InterPro" id="IPR025709">
    <property type="entry name" value="Leu_tRNA-synth_edit"/>
</dbReference>
<evidence type="ECO:0000256" key="10">
    <source>
        <dbReference type="RuleBase" id="RU363035"/>
    </source>
</evidence>
<sequence length="825" mass="94262">MNIELQYHPQKIEPQVQNDWDKQQSFAAKEDLSKPKFYCLSMFPYPSGHLHVGHVRNYTIGDVIARFQRMLGKNVLHPIGWDAFGLPAENAAIKHKVPPKDWTYQNIAHMKSQLKSLGLSFDWSREIATCDPDYYKWEQWLFIKMYEKGLVYKKKSMVNWDPVDQTVLANEQVIDGCGWRSGAKVERRAISQWFLKITDYAEELLKDLAQLTDWPEQVCTMQTNWIGRSEGVSFQFAVDHPNTAPLEVYTTRIDTLMGVTYVAIAAEHPLAQIALSLNPALQPFVDKVKQMKVAEADMATMEKEGQATGLYVIHPITQEKLPVWIANYVLIDYGTGAVMAVPAHDARDYQFAQKYNLPIKAVIRPQDSTNPDLSEKAYTEAGVLFNSAPFDGLSTTDAKTTIAQTLEDKKIGKRETHYRLRDWGVSRQRYWGAPIPMIECPHCGTVPVAEKDLPVQLPEDVTTFGQGSPLASSEDFLHTTCPKCNSAAQRETDTFDTFIESSWYYLRFMCPDQETKIFDERVSYWQNVDQYIGGIEHAILHLLYSRFFHKVIRDLGLIQSDEPFKRLLTQGMVLKDGAKMAKSKGNTVDPQSLIDQYGADTVRLFIMFASPPEQSLEWSDAGVDGASRFLKKLWRVVADHVQNGHLQNIAQVDFSSMTLNPQQKALRRKVHETQKKITDDYERRFAFNTAIAAVMELINEITKFNVETTIDQQIYQESLEYVVLMLAPIVPHITHVLWHMLGHNETIMHAQWPLLDEAALQKNDVEIVIQVNGKVRANLIVPIDVEQAYIETEAKNNEKVAKYLEDKTIRKIIYVPQKLINIVAN</sequence>
<dbReference type="SUPFAM" id="SSF52374">
    <property type="entry name" value="Nucleotidylyl transferase"/>
    <property type="match status" value="1"/>
</dbReference>
<dbReference type="InterPro" id="IPR002302">
    <property type="entry name" value="Leu-tRNA-ligase"/>
</dbReference>
<evidence type="ECO:0000256" key="4">
    <source>
        <dbReference type="ARBA" id="ARBA00022741"/>
    </source>
</evidence>
<dbReference type="Gene3D" id="3.40.50.620">
    <property type="entry name" value="HUPs"/>
    <property type="match status" value="2"/>
</dbReference>
<evidence type="ECO:0000259" key="12">
    <source>
        <dbReference type="Pfam" id="PF08264"/>
    </source>
</evidence>
<dbReference type="PRINTS" id="PR00985">
    <property type="entry name" value="TRNASYNTHLEU"/>
</dbReference>
<dbReference type="InterPro" id="IPR014729">
    <property type="entry name" value="Rossmann-like_a/b/a_fold"/>
</dbReference>
<evidence type="ECO:0000313" key="15">
    <source>
        <dbReference type="EMBL" id="KRG18544.1"/>
    </source>
</evidence>
<comment type="catalytic activity">
    <reaction evidence="8 9">
        <text>tRNA(Leu) + L-leucine + ATP = L-leucyl-tRNA(Leu) + AMP + diphosphate</text>
        <dbReference type="Rhea" id="RHEA:11688"/>
        <dbReference type="Rhea" id="RHEA-COMP:9613"/>
        <dbReference type="Rhea" id="RHEA-COMP:9622"/>
        <dbReference type="ChEBI" id="CHEBI:30616"/>
        <dbReference type="ChEBI" id="CHEBI:33019"/>
        <dbReference type="ChEBI" id="CHEBI:57427"/>
        <dbReference type="ChEBI" id="CHEBI:78442"/>
        <dbReference type="ChEBI" id="CHEBI:78494"/>
        <dbReference type="ChEBI" id="CHEBI:456215"/>
        <dbReference type="EC" id="6.1.1.4"/>
    </reaction>
</comment>
<keyword evidence="3 9" id="KW-0436">Ligase</keyword>
<accession>A0A0Q9YDD5</accession>